<dbReference type="HOGENOM" id="CLU_395479_0_0_1"/>
<accession>L2GKN2</accession>
<evidence type="ECO:0000256" key="1">
    <source>
        <dbReference type="SAM" id="MobiDB-lite"/>
    </source>
</evidence>
<proteinExistence type="predicted"/>
<keyword evidence="3" id="KW-1185">Reference proteome</keyword>
<sequence length="697" mass="79892">MVSLPHVPRNTLQSKYEKPLYYFKDVKLKMDGFKFEEAVEFDVKDPLPLTTTTYAKDKKVAAMNDLFFVYMSNNKEIATIVLRRNVQYVRDGSEAASHRNKSSHVSEDGEKTEGPDCCSKFFRFCKLVEKESIRIRFDSDVNKILLNGDQIIFMLVDRVVIYTLFSTSTIEAKALDIAVDRYLYILTEDAVLIYSDKLVKKIKIDKKCRFVVPTPSHIFVVRRAVVYKIAGDVAEPYFDALSYIDGCVFDEKFMYLASDYGLFKVGLYDREVARIQYAMWSLKLYLCCNHIVLFNSNSGLLFIDKNDFSRFSARNLDISLCSIATYRNTIAYICSKEVIFCEYVHANGNLELADPSPSERVESGTTPTEEIGRTRSEHLAPYPYSLYGMTAFNRKPSAFSKLLGFKSDPEAPRIAKMHEVRTARSPRAMSDKRAGTEHAQTNSVSRLLPSPALTQVQADHKASSGSPKRHRCILDAESTGNPYTALFGQNERFVEDPHIAVAIDEDSLSENDMARIKHEVKKAHRYLQRQACSTEESSSESEEDGLFFDELENQGLEIITHPVLQSIPETFKSKKKCRAAGKVPMYNVFKRVYSRLGLNHPITYSVPLEAVARGKMRAIVCSRRQTAYPKSYFFIENHFDYFKRMFNPRNNEDERPYRGVIYSFIDDEFKRILGYRQAVQSRSEQKLDPVKKKQGGF</sequence>
<dbReference type="AlphaFoldDB" id="L2GKN2"/>
<protein>
    <recommendedName>
        <fullName evidence="4">CNH domain-containing protein</fullName>
    </recommendedName>
</protein>
<dbReference type="Proteomes" id="UP000011082">
    <property type="component" value="Unassembled WGS sequence"/>
</dbReference>
<feature type="region of interest" description="Disordered" evidence="1">
    <location>
        <begin position="93"/>
        <end position="114"/>
    </location>
</feature>
<dbReference type="InParanoid" id="L2GKN2"/>
<dbReference type="VEuPathDB" id="MicrosporidiaDB:VICG_02112"/>
<evidence type="ECO:0000313" key="3">
    <source>
        <dbReference type="Proteomes" id="UP000011082"/>
    </source>
</evidence>
<dbReference type="GeneID" id="19882822"/>
<reference evidence="3" key="1">
    <citation type="submission" date="2011-05" db="EMBL/GenBank/DDBJ databases">
        <title>The genome sequence of Vittaforma corneae strain ATCC 50505.</title>
        <authorList>
            <consortium name="The Broad Institute Genome Sequencing Platform"/>
            <person name="Cuomo C."/>
            <person name="Didier E."/>
            <person name="Bowers L."/>
            <person name="Young S.K."/>
            <person name="Zeng Q."/>
            <person name="Gargeya S."/>
            <person name="Fitzgerald M."/>
            <person name="Haas B."/>
            <person name="Abouelleil A."/>
            <person name="Alvarado L."/>
            <person name="Arachchi H.M."/>
            <person name="Berlin A."/>
            <person name="Chapman S.B."/>
            <person name="Gearin G."/>
            <person name="Goldberg J."/>
            <person name="Griggs A."/>
            <person name="Gujja S."/>
            <person name="Hansen M."/>
            <person name="Heiman D."/>
            <person name="Howarth C."/>
            <person name="Larimer J."/>
            <person name="Lui A."/>
            <person name="MacDonald P.J.P."/>
            <person name="McCowen C."/>
            <person name="Montmayeur A."/>
            <person name="Murphy C."/>
            <person name="Neiman D."/>
            <person name="Pearson M."/>
            <person name="Priest M."/>
            <person name="Roberts A."/>
            <person name="Saif S."/>
            <person name="Shea T."/>
            <person name="Sisk P."/>
            <person name="Stolte C."/>
            <person name="Sykes S."/>
            <person name="Wortman J."/>
            <person name="Nusbaum C."/>
            <person name="Birren B."/>
        </authorList>
    </citation>
    <scope>NUCLEOTIDE SEQUENCE [LARGE SCALE GENOMIC DNA]</scope>
    <source>
        <strain evidence="3">ATCC 50505</strain>
    </source>
</reference>
<organism evidence="2 3">
    <name type="scientific">Vittaforma corneae (strain ATCC 50505)</name>
    <name type="common">Microsporidian parasite</name>
    <name type="synonym">Nosema corneum</name>
    <dbReference type="NCBI Taxonomy" id="993615"/>
    <lineage>
        <taxon>Eukaryota</taxon>
        <taxon>Fungi</taxon>
        <taxon>Fungi incertae sedis</taxon>
        <taxon>Microsporidia</taxon>
        <taxon>Nosematidae</taxon>
        <taxon>Vittaforma</taxon>
    </lineage>
</organism>
<name>L2GKN2_VITCO</name>
<feature type="region of interest" description="Disordered" evidence="1">
    <location>
        <begin position="422"/>
        <end position="443"/>
    </location>
</feature>
<evidence type="ECO:0008006" key="4">
    <source>
        <dbReference type="Google" id="ProtNLM"/>
    </source>
</evidence>
<gene>
    <name evidence="2" type="ORF">VICG_02112</name>
</gene>
<dbReference type="EMBL" id="JH370172">
    <property type="protein sequence ID" value="ELA40852.1"/>
    <property type="molecule type" value="Genomic_DNA"/>
</dbReference>
<dbReference type="RefSeq" id="XP_007605557.1">
    <property type="nucleotide sequence ID" value="XM_007605495.1"/>
</dbReference>
<feature type="compositionally biased region" description="Basic and acidic residues" evidence="1">
    <location>
        <begin position="104"/>
        <end position="114"/>
    </location>
</feature>
<evidence type="ECO:0000313" key="2">
    <source>
        <dbReference type="EMBL" id="ELA40852.1"/>
    </source>
</evidence>